<evidence type="ECO:0000256" key="6">
    <source>
        <dbReference type="ARBA" id="ARBA00022989"/>
    </source>
</evidence>
<keyword evidence="7 9" id="KW-0472">Membrane</keyword>
<dbReference type="FunFam" id="1.10.3860.10:FF:000001">
    <property type="entry name" value="C4-dicarboxylate transport protein"/>
    <property type="match status" value="1"/>
</dbReference>
<dbReference type="InterPro" id="IPR036458">
    <property type="entry name" value="Na:dicarbo_symporter_sf"/>
</dbReference>
<dbReference type="GO" id="GO:0015293">
    <property type="term" value="F:symporter activity"/>
    <property type="evidence" value="ECO:0007669"/>
    <property type="project" value="UniProtKB-KW"/>
</dbReference>
<keyword evidence="8" id="KW-0325">Glycoprotein</keyword>
<keyword evidence="6 9" id="KW-1133">Transmembrane helix</keyword>
<feature type="transmembrane region" description="Helical" evidence="9">
    <location>
        <begin position="218"/>
        <end position="239"/>
    </location>
</feature>
<accession>A0A532V0P6</accession>
<evidence type="ECO:0000256" key="3">
    <source>
        <dbReference type="ARBA" id="ARBA00022475"/>
    </source>
</evidence>
<evidence type="ECO:0000256" key="1">
    <source>
        <dbReference type="ARBA" id="ARBA00004651"/>
    </source>
</evidence>
<evidence type="ECO:0000256" key="8">
    <source>
        <dbReference type="ARBA" id="ARBA00023180"/>
    </source>
</evidence>
<dbReference type="InterPro" id="IPR001991">
    <property type="entry name" value="Na-dicarboxylate_symporter"/>
</dbReference>
<keyword evidence="3" id="KW-1003">Cell membrane</keyword>
<dbReference type="InterPro" id="IPR018107">
    <property type="entry name" value="Na-dicarboxylate_symporter_CS"/>
</dbReference>
<evidence type="ECO:0000256" key="7">
    <source>
        <dbReference type="ARBA" id="ARBA00023136"/>
    </source>
</evidence>
<keyword evidence="2" id="KW-0813">Transport</keyword>
<evidence type="ECO:0000256" key="9">
    <source>
        <dbReference type="SAM" id="Phobius"/>
    </source>
</evidence>
<dbReference type="InterPro" id="IPR050746">
    <property type="entry name" value="DAACS"/>
</dbReference>
<evidence type="ECO:0000256" key="4">
    <source>
        <dbReference type="ARBA" id="ARBA00022692"/>
    </source>
</evidence>
<dbReference type="PANTHER" id="PTHR11958">
    <property type="entry name" value="SODIUM/DICARBOXYLATE SYMPORTER-RELATED"/>
    <property type="match status" value="1"/>
</dbReference>
<dbReference type="EMBL" id="NJBN01000004">
    <property type="protein sequence ID" value="TKJ40712.1"/>
    <property type="molecule type" value="Genomic_DNA"/>
</dbReference>
<evidence type="ECO:0000313" key="11">
    <source>
        <dbReference type="Proteomes" id="UP000319619"/>
    </source>
</evidence>
<feature type="transmembrane region" description="Helical" evidence="9">
    <location>
        <begin position="80"/>
        <end position="101"/>
    </location>
</feature>
<name>A0A532V0P6_UNCL8</name>
<dbReference type="GO" id="GO:0005886">
    <property type="term" value="C:plasma membrane"/>
    <property type="evidence" value="ECO:0007669"/>
    <property type="project" value="UniProtKB-SubCell"/>
</dbReference>
<protein>
    <submittedName>
        <fullName evidence="10">Dicarboxylate/amino acid:cation symporter</fullName>
    </submittedName>
</protein>
<dbReference type="PROSITE" id="PS00714">
    <property type="entry name" value="NA_DICARBOXYL_SYMP_2"/>
    <property type="match status" value="1"/>
</dbReference>
<feature type="transmembrane region" description="Helical" evidence="9">
    <location>
        <begin position="185"/>
        <end position="206"/>
    </location>
</feature>
<comment type="caution">
    <text evidence="10">The sequence shown here is derived from an EMBL/GenBank/DDBJ whole genome shotgun (WGS) entry which is preliminary data.</text>
</comment>
<dbReference type="GO" id="GO:0006835">
    <property type="term" value="P:dicarboxylic acid transport"/>
    <property type="evidence" value="ECO:0007669"/>
    <property type="project" value="UniProtKB-ARBA"/>
</dbReference>
<feature type="transmembrane region" description="Helical" evidence="9">
    <location>
        <begin position="329"/>
        <end position="349"/>
    </location>
</feature>
<sequence>MLKSLTKINLTTQIFIGMALGIAAGALFGEGILPLANPLADLFLRLLKMIIVPLIITSIISGVTGVGGAGSLGRMGIKTLAYYVTTSMLAILTGQLLVNIISPGVGAELGLQSQPQAVDASDQSLFGILLRMIPVNPIEAMAEGQILPIIFFCILFGIFMIQLEGKKREGLQNLFEAGFEVMMKLTGFVIALAPLGVFGLIARIVATTGFEPFKSLGIYFITVVAALIIHAVITLPLLLKLLGKLSATKYVKAMSPALMTAFSTSSSSATLPLTLECAENRAGISNRTTSFVMPLGATINMDGTALYECVAVIFIAQAYGIDLTMPQQAMVAITALLASIGAAGIPMAGLVMMSIVLKAVGLPLEGIGLILAVDRLLDMCRTTVNVWSDSCGTAIIGRSEGETEILQERSE</sequence>
<organism evidence="10 11">
    <name type="scientific">candidate division LCP-89 bacterium B3_LCP</name>
    <dbReference type="NCBI Taxonomy" id="2012998"/>
    <lineage>
        <taxon>Bacteria</taxon>
        <taxon>Pseudomonadati</taxon>
        <taxon>Bacteria division LCP-89</taxon>
    </lineage>
</organism>
<gene>
    <name evidence="10" type="ORF">CEE37_07035</name>
</gene>
<comment type="subcellular location">
    <subcellularLocation>
        <location evidence="1">Cell membrane</location>
        <topology evidence="1">Multi-pass membrane protein</topology>
    </subcellularLocation>
</comment>
<dbReference type="Pfam" id="PF00375">
    <property type="entry name" value="SDF"/>
    <property type="match status" value="1"/>
</dbReference>
<feature type="transmembrane region" description="Helical" evidence="9">
    <location>
        <begin position="12"/>
        <end position="36"/>
    </location>
</feature>
<dbReference type="PANTHER" id="PTHR11958:SF63">
    <property type="entry name" value="AMINO ACID TRANSPORTER"/>
    <property type="match status" value="1"/>
</dbReference>
<reference evidence="10 11" key="1">
    <citation type="submission" date="2017-06" db="EMBL/GenBank/DDBJ databases">
        <title>Novel microbial phyla capable of carbon fixation and sulfur reduction in deep-sea sediments.</title>
        <authorList>
            <person name="Huang J."/>
            <person name="Baker B."/>
            <person name="Wang Y."/>
        </authorList>
    </citation>
    <scope>NUCLEOTIDE SEQUENCE [LARGE SCALE GENOMIC DNA]</scope>
    <source>
        <strain evidence="10">B3_LCP</strain>
    </source>
</reference>
<proteinExistence type="predicted"/>
<dbReference type="Gene3D" id="1.10.3860.10">
    <property type="entry name" value="Sodium:dicarboxylate symporter"/>
    <property type="match status" value="1"/>
</dbReference>
<keyword evidence="5" id="KW-0769">Symport</keyword>
<evidence type="ECO:0000313" key="10">
    <source>
        <dbReference type="EMBL" id="TKJ40712.1"/>
    </source>
</evidence>
<evidence type="ECO:0000256" key="5">
    <source>
        <dbReference type="ARBA" id="ARBA00022847"/>
    </source>
</evidence>
<dbReference type="PRINTS" id="PR00173">
    <property type="entry name" value="EDTRNSPORT"/>
</dbReference>
<dbReference type="Proteomes" id="UP000319619">
    <property type="component" value="Unassembled WGS sequence"/>
</dbReference>
<evidence type="ECO:0000256" key="2">
    <source>
        <dbReference type="ARBA" id="ARBA00022448"/>
    </source>
</evidence>
<keyword evidence="4 9" id="KW-0812">Transmembrane</keyword>
<feature type="transmembrane region" description="Helical" evidence="9">
    <location>
        <begin position="42"/>
        <end position="68"/>
    </location>
</feature>
<feature type="transmembrane region" description="Helical" evidence="9">
    <location>
        <begin position="146"/>
        <end position="164"/>
    </location>
</feature>
<dbReference type="SUPFAM" id="SSF118215">
    <property type="entry name" value="Proton glutamate symport protein"/>
    <property type="match status" value="1"/>
</dbReference>
<dbReference type="AlphaFoldDB" id="A0A532V0P6"/>
<dbReference type="GO" id="GO:1902475">
    <property type="term" value="P:L-alpha-amino acid transmembrane transport"/>
    <property type="evidence" value="ECO:0007669"/>
    <property type="project" value="UniProtKB-ARBA"/>
</dbReference>